<dbReference type="AlphaFoldDB" id="A0AAQ3PAN1"/>
<feature type="region of interest" description="Disordered" evidence="1">
    <location>
        <begin position="172"/>
        <end position="203"/>
    </location>
</feature>
<dbReference type="EMBL" id="CP144700">
    <property type="protein sequence ID" value="WVZ24719.1"/>
    <property type="molecule type" value="Genomic_DNA"/>
</dbReference>
<evidence type="ECO:0000313" key="4">
    <source>
        <dbReference type="Proteomes" id="UP001374535"/>
    </source>
</evidence>
<reference evidence="2 4" key="1">
    <citation type="journal article" date="2023" name="Life. Sci Alliance">
        <title>Evolutionary insights into 3D genome organization and epigenetic landscape of Vigna mungo.</title>
        <authorList>
            <person name="Junaid A."/>
            <person name="Singh B."/>
            <person name="Bhatia S."/>
        </authorList>
    </citation>
    <scope>NUCLEOTIDE SEQUENCE [LARGE SCALE GENOMIC DNA]</scope>
    <source>
        <strain evidence="2">Urdbean</strain>
    </source>
</reference>
<feature type="compositionally biased region" description="Polar residues" evidence="1">
    <location>
        <begin position="57"/>
        <end position="71"/>
    </location>
</feature>
<reference evidence="2" key="2">
    <citation type="submission" date="2024-01" db="EMBL/GenBank/DDBJ databases">
        <authorList>
            <person name="Junaid A."/>
            <person name="Bhatia S."/>
        </authorList>
    </citation>
    <scope>NUCLEOTIDE SEQUENCE</scope>
    <source>
        <strain evidence="2">Urdbean</strain>
        <tissue evidence="2">Leaf</tissue>
    </source>
</reference>
<proteinExistence type="predicted"/>
<feature type="region of interest" description="Disordered" evidence="1">
    <location>
        <begin position="52"/>
        <end position="89"/>
    </location>
</feature>
<dbReference type="Proteomes" id="UP001374535">
    <property type="component" value="Chromosome 1"/>
</dbReference>
<gene>
    <name evidence="2" type="ORF">V8G54_003262</name>
    <name evidence="3" type="ORF">V8G54_003263</name>
</gene>
<dbReference type="EMBL" id="CP144700">
    <property type="protein sequence ID" value="WVZ24718.1"/>
    <property type="molecule type" value="Genomic_DNA"/>
</dbReference>
<name>A0AAQ3PAN1_VIGMU</name>
<accession>A0AAQ3PAN1</accession>
<evidence type="ECO:0000313" key="3">
    <source>
        <dbReference type="EMBL" id="WVZ24719.1"/>
    </source>
</evidence>
<evidence type="ECO:0000313" key="2">
    <source>
        <dbReference type="EMBL" id="WVZ24718.1"/>
    </source>
</evidence>
<sequence length="203" mass="22419">MLCWWCIYDDNHGIDDAPGYDIGLQTEAYTGEVEAVSTIRISSLRIEALSGLPPTPIASTTTDLPFTSLPSNRRERDEEKGQQREAFPVQYISEGQNPKIGSLTVCSSNNPDAGSTPNHFNSSVEPHSVPYRGESPLQFCNKKQYFKIKQKDRKLTPKVLAPLQSFKLLSIQIKSNPPHASIRKQKRKGDRGGVEEGEGFGGG</sequence>
<protein>
    <submittedName>
        <fullName evidence="2">Uncharacterized protein</fullName>
    </submittedName>
</protein>
<feature type="compositionally biased region" description="Basic and acidic residues" evidence="1">
    <location>
        <begin position="72"/>
        <end position="83"/>
    </location>
</feature>
<keyword evidence="4" id="KW-1185">Reference proteome</keyword>
<organism evidence="2 4">
    <name type="scientific">Vigna mungo</name>
    <name type="common">Black gram</name>
    <name type="synonym">Phaseolus mungo</name>
    <dbReference type="NCBI Taxonomy" id="3915"/>
    <lineage>
        <taxon>Eukaryota</taxon>
        <taxon>Viridiplantae</taxon>
        <taxon>Streptophyta</taxon>
        <taxon>Embryophyta</taxon>
        <taxon>Tracheophyta</taxon>
        <taxon>Spermatophyta</taxon>
        <taxon>Magnoliopsida</taxon>
        <taxon>eudicotyledons</taxon>
        <taxon>Gunneridae</taxon>
        <taxon>Pentapetalae</taxon>
        <taxon>rosids</taxon>
        <taxon>fabids</taxon>
        <taxon>Fabales</taxon>
        <taxon>Fabaceae</taxon>
        <taxon>Papilionoideae</taxon>
        <taxon>50 kb inversion clade</taxon>
        <taxon>NPAAA clade</taxon>
        <taxon>indigoferoid/millettioid clade</taxon>
        <taxon>Phaseoleae</taxon>
        <taxon>Vigna</taxon>
    </lineage>
</organism>
<evidence type="ECO:0000256" key="1">
    <source>
        <dbReference type="SAM" id="MobiDB-lite"/>
    </source>
</evidence>